<organism evidence="2 3">
    <name type="scientific">Arcanobacterium hippocoleae</name>
    <dbReference type="NCBI Taxonomy" id="149017"/>
    <lineage>
        <taxon>Bacteria</taxon>
        <taxon>Bacillati</taxon>
        <taxon>Actinomycetota</taxon>
        <taxon>Actinomycetes</taxon>
        <taxon>Actinomycetales</taxon>
        <taxon>Actinomycetaceae</taxon>
        <taxon>Arcanobacterium</taxon>
    </lineage>
</organism>
<name>A0ABU1T3Z1_9ACTO</name>
<dbReference type="InterPro" id="IPR000387">
    <property type="entry name" value="Tyr_Pase_dom"/>
</dbReference>
<accession>A0ABU1T3Z1</accession>
<evidence type="ECO:0000259" key="1">
    <source>
        <dbReference type="PROSITE" id="PS50056"/>
    </source>
</evidence>
<protein>
    <recommendedName>
        <fullName evidence="1">Tyrosine specific protein phosphatases domain-containing protein</fullName>
    </recommendedName>
</protein>
<keyword evidence="3" id="KW-1185">Reference proteome</keyword>
<dbReference type="Pfam" id="PF00102">
    <property type="entry name" value="Y_phosphatase"/>
    <property type="match status" value="1"/>
</dbReference>
<proteinExistence type="predicted"/>
<evidence type="ECO:0000313" key="2">
    <source>
        <dbReference type="EMBL" id="MDR6939935.1"/>
    </source>
</evidence>
<evidence type="ECO:0000313" key="3">
    <source>
        <dbReference type="Proteomes" id="UP001266099"/>
    </source>
</evidence>
<dbReference type="Gene3D" id="3.90.190.10">
    <property type="entry name" value="Protein tyrosine phosphatase superfamily"/>
    <property type="match status" value="1"/>
</dbReference>
<dbReference type="RefSeq" id="WP_309957010.1">
    <property type="nucleotide sequence ID" value="NZ_CP136414.1"/>
</dbReference>
<dbReference type="InterPro" id="IPR000242">
    <property type="entry name" value="PTP_cat"/>
</dbReference>
<dbReference type="SUPFAM" id="SSF52799">
    <property type="entry name" value="(Phosphotyrosine protein) phosphatases II"/>
    <property type="match status" value="1"/>
</dbReference>
<comment type="caution">
    <text evidence="2">The sequence shown here is derived from an EMBL/GenBank/DDBJ whole genome shotgun (WGS) entry which is preliminary data.</text>
</comment>
<reference evidence="2 3" key="1">
    <citation type="submission" date="2023-07" db="EMBL/GenBank/DDBJ databases">
        <title>Sequencing the genomes of 1000 actinobacteria strains.</title>
        <authorList>
            <person name="Klenk H.-P."/>
        </authorList>
    </citation>
    <scope>NUCLEOTIDE SEQUENCE [LARGE SCALE GENOMIC DNA]</scope>
    <source>
        <strain evidence="2 3">DSM 15539</strain>
    </source>
</reference>
<feature type="domain" description="Tyrosine specific protein phosphatases" evidence="1">
    <location>
        <begin position="70"/>
        <end position="126"/>
    </location>
</feature>
<gene>
    <name evidence="2" type="ORF">J2S36_001478</name>
</gene>
<dbReference type="Proteomes" id="UP001266099">
    <property type="component" value="Unassembled WGS sequence"/>
</dbReference>
<sequence>MEKWQLDDGVVQFPSGRRIRGRSWKVKAAEEADLSLVLTTVTGQEFASYAVFPGSTESMMIDWPDERIPRRGAHAVAQLNEIWERAKDERVEITCRTGIGRTGTALAIIAVFEGMDPDAAIEFVQKNYHPDSVKSPAQRGFLREYAAMRANEILQ</sequence>
<dbReference type="PROSITE" id="PS50056">
    <property type="entry name" value="TYR_PHOSPHATASE_2"/>
    <property type="match status" value="1"/>
</dbReference>
<dbReference type="InterPro" id="IPR029021">
    <property type="entry name" value="Prot-tyrosine_phosphatase-like"/>
</dbReference>
<dbReference type="EMBL" id="JAVDUJ010000001">
    <property type="protein sequence ID" value="MDR6939935.1"/>
    <property type="molecule type" value="Genomic_DNA"/>
</dbReference>